<accession>A0A397U1C3</accession>
<proteinExistence type="predicted"/>
<protein>
    <submittedName>
        <fullName evidence="1">Uncharacterized protein</fullName>
    </submittedName>
</protein>
<evidence type="ECO:0000313" key="2">
    <source>
        <dbReference type="Proteomes" id="UP000266673"/>
    </source>
</evidence>
<comment type="caution">
    <text evidence="1">The sequence shown here is derived from an EMBL/GenBank/DDBJ whole genome shotgun (WGS) entry which is preliminary data.</text>
</comment>
<dbReference type="OrthoDB" id="2337984at2759"/>
<dbReference type="Proteomes" id="UP000266673">
    <property type="component" value="Unassembled WGS sequence"/>
</dbReference>
<reference evidence="1 2" key="1">
    <citation type="submission" date="2018-06" db="EMBL/GenBank/DDBJ databases">
        <title>Comparative genomics reveals the genomic features of Rhizophagus irregularis, R. cerebriforme, R. diaphanum and Gigaspora rosea, and their symbiotic lifestyle signature.</title>
        <authorList>
            <person name="Morin E."/>
            <person name="San Clemente H."/>
            <person name="Chen E.C.H."/>
            <person name="De La Providencia I."/>
            <person name="Hainaut M."/>
            <person name="Kuo A."/>
            <person name="Kohler A."/>
            <person name="Murat C."/>
            <person name="Tang N."/>
            <person name="Roy S."/>
            <person name="Loubradou J."/>
            <person name="Henrissat B."/>
            <person name="Grigoriev I.V."/>
            <person name="Corradi N."/>
            <person name="Roux C."/>
            <person name="Martin F.M."/>
        </authorList>
    </citation>
    <scope>NUCLEOTIDE SEQUENCE [LARGE SCALE GENOMIC DNA]</scope>
    <source>
        <strain evidence="1 2">DAOM 194757</strain>
    </source>
</reference>
<keyword evidence="2" id="KW-1185">Reference proteome</keyword>
<organism evidence="1 2">
    <name type="scientific">Gigaspora rosea</name>
    <dbReference type="NCBI Taxonomy" id="44941"/>
    <lineage>
        <taxon>Eukaryota</taxon>
        <taxon>Fungi</taxon>
        <taxon>Fungi incertae sedis</taxon>
        <taxon>Mucoromycota</taxon>
        <taxon>Glomeromycotina</taxon>
        <taxon>Glomeromycetes</taxon>
        <taxon>Diversisporales</taxon>
        <taxon>Gigasporaceae</taxon>
        <taxon>Gigaspora</taxon>
    </lineage>
</organism>
<name>A0A397U1C3_9GLOM</name>
<evidence type="ECO:0000313" key="1">
    <source>
        <dbReference type="EMBL" id="RIB02968.1"/>
    </source>
</evidence>
<dbReference type="AlphaFoldDB" id="A0A397U1C3"/>
<gene>
    <name evidence="1" type="ORF">C2G38_2226370</name>
</gene>
<sequence>MPSHITLIVIIVTKENTNSLAHSFAKYQLADNDFKIIRWKYFYPFNKPQVEFSIGDIVMFAGKFVIENLEQHVTVSCTNVIAVGDSNHEFEANKIPISVPHCMFHIIVSRELKECGEFTYFEAYQTRISYDHAYFIMASASTAIIKIKIC</sequence>
<dbReference type="EMBL" id="QKWP01002536">
    <property type="protein sequence ID" value="RIB02968.1"/>
    <property type="molecule type" value="Genomic_DNA"/>
</dbReference>